<dbReference type="InterPro" id="IPR057326">
    <property type="entry name" value="KR_dom"/>
</dbReference>
<evidence type="ECO:0000256" key="2">
    <source>
        <dbReference type="ARBA" id="ARBA00023002"/>
    </source>
</evidence>
<reference evidence="5 6" key="1">
    <citation type="submission" date="2014-02" db="EMBL/GenBank/DDBJ databases">
        <title>The small core and large imbalanced accessory genome model reveals a collaborative survival strategy of Sorangium cellulosum strains in nature.</title>
        <authorList>
            <person name="Han K."/>
            <person name="Peng R."/>
            <person name="Blom J."/>
            <person name="Li Y.-Z."/>
        </authorList>
    </citation>
    <scope>NUCLEOTIDE SEQUENCE [LARGE SCALE GENOMIC DNA]</scope>
    <source>
        <strain evidence="5 6">So0149</strain>
    </source>
</reference>
<dbReference type="SMART" id="SM00822">
    <property type="entry name" value="PKS_KR"/>
    <property type="match status" value="1"/>
</dbReference>
<dbReference type="PANTHER" id="PTHR44196:SF1">
    <property type="entry name" value="DEHYDROGENASE_REDUCTASE SDR FAMILY MEMBER 7B"/>
    <property type="match status" value="1"/>
</dbReference>
<dbReference type="AlphaFoldDB" id="A0A150SUM1"/>
<dbReference type="InterPro" id="IPR020904">
    <property type="entry name" value="Sc_DH/Rdtase_CS"/>
</dbReference>
<gene>
    <name evidence="5" type="ORF">BE18_31035</name>
</gene>
<dbReference type="FunFam" id="3.40.50.720:FF:000047">
    <property type="entry name" value="NADP-dependent L-serine/L-allo-threonine dehydrogenase"/>
    <property type="match status" value="1"/>
</dbReference>
<dbReference type="PROSITE" id="PS00061">
    <property type="entry name" value="ADH_SHORT"/>
    <property type="match status" value="1"/>
</dbReference>
<dbReference type="PANTHER" id="PTHR44196">
    <property type="entry name" value="DEHYDROGENASE/REDUCTASE SDR FAMILY MEMBER 7B"/>
    <property type="match status" value="1"/>
</dbReference>
<evidence type="ECO:0000256" key="3">
    <source>
        <dbReference type="RuleBase" id="RU000363"/>
    </source>
</evidence>
<accession>A0A150SUM1</accession>
<feature type="domain" description="Ketoreductase" evidence="4">
    <location>
        <begin position="12"/>
        <end position="199"/>
    </location>
</feature>
<dbReference type="Proteomes" id="UP000075515">
    <property type="component" value="Unassembled WGS sequence"/>
</dbReference>
<dbReference type="Gene3D" id="3.40.50.720">
    <property type="entry name" value="NAD(P)-binding Rossmann-like Domain"/>
    <property type="match status" value="1"/>
</dbReference>
<comment type="caution">
    <text evidence="5">The sequence shown here is derived from an EMBL/GenBank/DDBJ whole genome shotgun (WGS) entry which is preliminary data.</text>
</comment>
<dbReference type="SUPFAM" id="SSF51735">
    <property type="entry name" value="NAD(P)-binding Rossmann-fold domains"/>
    <property type="match status" value="1"/>
</dbReference>
<evidence type="ECO:0000256" key="1">
    <source>
        <dbReference type="ARBA" id="ARBA00006484"/>
    </source>
</evidence>
<dbReference type="GO" id="GO:0016020">
    <property type="term" value="C:membrane"/>
    <property type="evidence" value="ECO:0007669"/>
    <property type="project" value="TreeGrafter"/>
</dbReference>
<proteinExistence type="inferred from homology"/>
<evidence type="ECO:0000259" key="4">
    <source>
        <dbReference type="SMART" id="SM00822"/>
    </source>
</evidence>
<evidence type="ECO:0000313" key="6">
    <source>
        <dbReference type="Proteomes" id="UP000075515"/>
    </source>
</evidence>
<dbReference type="GO" id="GO:0016616">
    <property type="term" value="F:oxidoreductase activity, acting on the CH-OH group of donors, NAD or NADP as acceptor"/>
    <property type="evidence" value="ECO:0007669"/>
    <property type="project" value="UniProtKB-ARBA"/>
</dbReference>
<dbReference type="PRINTS" id="PR00080">
    <property type="entry name" value="SDRFAMILY"/>
</dbReference>
<dbReference type="InterPro" id="IPR002347">
    <property type="entry name" value="SDR_fam"/>
</dbReference>
<dbReference type="InterPro" id="IPR036291">
    <property type="entry name" value="NAD(P)-bd_dom_sf"/>
</dbReference>
<dbReference type="PRINTS" id="PR00081">
    <property type="entry name" value="GDHRDH"/>
</dbReference>
<dbReference type="EMBL" id="JEMC01001461">
    <property type="protein sequence ID" value="KYF97069.1"/>
    <property type="molecule type" value="Genomic_DNA"/>
</dbReference>
<keyword evidence="2" id="KW-0560">Oxidoreductase</keyword>
<sequence>MVQQAQGALAGRVAVITGASSGIGEAAAKALAARGARVALLARRKERLDALVDAIQKGGGQSAAWQVDVTDRSAVERVASEVIERHGRVDIVVNNAGVMLPNPIEARRVEQWQQQIDLNVTGLMNVIGAFTSALVQAGSGPGPADLVNISSIAAKNIFPAFAVYSGTKAFVTHLSIHLRAELGSKGVRVTSIEPGIVGTELQSHVDFHGARDWLEGSKSQMEWLTPEDVAEAIAFTVSLPKRVNLQQVTIMPTGQPS</sequence>
<dbReference type="Pfam" id="PF00106">
    <property type="entry name" value="adh_short"/>
    <property type="match status" value="1"/>
</dbReference>
<protein>
    <submittedName>
        <fullName evidence="5">Short-chain dehydrogenase</fullName>
    </submittedName>
</protein>
<name>A0A150SUM1_SORCE</name>
<comment type="similarity">
    <text evidence="1 3">Belongs to the short-chain dehydrogenases/reductases (SDR) family.</text>
</comment>
<evidence type="ECO:0000313" key="5">
    <source>
        <dbReference type="EMBL" id="KYF97069.1"/>
    </source>
</evidence>
<organism evidence="5 6">
    <name type="scientific">Sorangium cellulosum</name>
    <name type="common">Polyangium cellulosum</name>
    <dbReference type="NCBI Taxonomy" id="56"/>
    <lineage>
        <taxon>Bacteria</taxon>
        <taxon>Pseudomonadati</taxon>
        <taxon>Myxococcota</taxon>
        <taxon>Polyangia</taxon>
        <taxon>Polyangiales</taxon>
        <taxon>Polyangiaceae</taxon>
        <taxon>Sorangium</taxon>
    </lineage>
</organism>
<dbReference type="PIRSF" id="PIRSF000126">
    <property type="entry name" value="11-beta-HSD1"/>
    <property type="match status" value="1"/>
</dbReference>